<dbReference type="Proteomes" id="UP000277498">
    <property type="component" value="Unassembled WGS sequence"/>
</dbReference>
<feature type="domain" description="CENP-V/GFA" evidence="5">
    <location>
        <begin position="4"/>
        <end position="121"/>
    </location>
</feature>
<dbReference type="InterPro" id="IPR011057">
    <property type="entry name" value="Mss4-like_sf"/>
</dbReference>
<protein>
    <submittedName>
        <fullName evidence="6">Glutathione-dependent formaldehyde-activating enzyme</fullName>
    </submittedName>
</protein>
<sequence length="149" mass="16155">MATKTGHCLCGAVRITVQDTGHGLHACHCGTCRRWSGLSFVGFGVAGANLTIEGQESVACYTSSDWAERCFCRICGSTLWYHLTIPDQEHSHFIAAGLMDDLSGMVLETEMFIDRKPDAFAFAGETVKMTEADFLASVSAEPQDASPRE</sequence>
<evidence type="ECO:0000256" key="2">
    <source>
        <dbReference type="ARBA" id="ARBA00022723"/>
    </source>
</evidence>
<dbReference type="Pfam" id="PF04828">
    <property type="entry name" value="GFA"/>
    <property type="match status" value="1"/>
</dbReference>
<dbReference type="OrthoDB" id="9807246at2"/>
<evidence type="ECO:0000256" key="1">
    <source>
        <dbReference type="ARBA" id="ARBA00005495"/>
    </source>
</evidence>
<keyword evidence="4" id="KW-0456">Lyase</keyword>
<organism evidence="6 7">
    <name type="scientific">Pseudogemmobacter humi</name>
    <dbReference type="NCBI Taxonomy" id="2483812"/>
    <lineage>
        <taxon>Bacteria</taxon>
        <taxon>Pseudomonadati</taxon>
        <taxon>Pseudomonadota</taxon>
        <taxon>Alphaproteobacteria</taxon>
        <taxon>Rhodobacterales</taxon>
        <taxon>Paracoccaceae</taxon>
        <taxon>Pseudogemmobacter</taxon>
    </lineage>
</organism>
<dbReference type="PANTHER" id="PTHR33337">
    <property type="entry name" value="GFA DOMAIN-CONTAINING PROTEIN"/>
    <property type="match status" value="1"/>
</dbReference>
<evidence type="ECO:0000313" key="6">
    <source>
        <dbReference type="EMBL" id="VDC20427.1"/>
    </source>
</evidence>
<reference evidence="6 7" key="1">
    <citation type="submission" date="2018-11" db="EMBL/GenBank/DDBJ databases">
        <authorList>
            <person name="Criscuolo A."/>
        </authorList>
    </citation>
    <scope>NUCLEOTIDE SEQUENCE [LARGE SCALE GENOMIC DNA]</scope>
    <source>
        <strain evidence="6">ACIP111625</strain>
    </source>
</reference>
<gene>
    <name evidence="6" type="ORF">XINFAN_00492</name>
</gene>
<dbReference type="SUPFAM" id="SSF51316">
    <property type="entry name" value="Mss4-like"/>
    <property type="match status" value="1"/>
</dbReference>
<keyword evidence="2" id="KW-0479">Metal-binding</keyword>
<dbReference type="GO" id="GO:0016846">
    <property type="term" value="F:carbon-sulfur lyase activity"/>
    <property type="evidence" value="ECO:0007669"/>
    <property type="project" value="InterPro"/>
</dbReference>
<dbReference type="EMBL" id="UXAW01000033">
    <property type="protein sequence ID" value="VDC20427.1"/>
    <property type="molecule type" value="Genomic_DNA"/>
</dbReference>
<proteinExistence type="inferred from homology"/>
<evidence type="ECO:0000313" key="7">
    <source>
        <dbReference type="Proteomes" id="UP000277498"/>
    </source>
</evidence>
<comment type="similarity">
    <text evidence="1">Belongs to the Gfa family.</text>
</comment>
<accession>A0A3P5WWN1</accession>
<dbReference type="Gene3D" id="3.90.1590.10">
    <property type="entry name" value="glutathione-dependent formaldehyde- activating enzyme (gfa)"/>
    <property type="match status" value="1"/>
</dbReference>
<dbReference type="InterPro" id="IPR006913">
    <property type="entry name" value="CENP-V/GFA"/>
</dbReference>
<dbReference type="PROSITE" id="PS51891">
    <property type="entry name" value="CENP_V_GFA"/>
    <property type="match status" value="1"/>
</dbReference>
<evidence type="ECO:0000259" key="5">
    <source>
        <dbReference type="PROSITE" id="PS51891"/>
    </source>
</evidence>
<keyword evidence="3" id="KW-0862">Zinc</keyword>
<keyword evidence="7" id="KW-1185">Reference proteome</keyword>
<evidence type="ECO:0000256" key="4">
    <source>
        <dbReference type="ARBA" id="ARBA00023239"/>
    </source>
</evidence>
<dbReference type="GO" id="GO:0046872">
    <property type="term" value="F:metal ion binding"/>
    <property type="evidence" value="ECO:0007669"/>
    <property type="project" value="UniProtKB-KW"/>
</dbReference>
<evidence type="ECO:0000256" key="3">
    <source>
        <dbReference type="ARBA" id="ARBA00022833"/>
    </source>
</evidence>
<dbReference type="RefSeq" id="WP_124084922.1">
    <property type="nucleotide sequence ID" value="NZ_UXAW01000033.1"/>
</dbReference>
<dbReference type="AlphaFoldDB" id="A0A3P5WWN1"/>
<dbReference type="PANTHER" id="PTHR33337:SF40">
    <property type="entry name" value="CENP-V_GFA DOMAIN-CONTAINING PROTEIN-RELATED"/>
    <property type="match status" value="1"/>
</dbReference>
<name>A0A3P5WWN1_9RHOB</name>